<evidence type="ECO:0000259" key="1">
    <source>
        <dbReference type="Pfam" id="PF06722"/>
    </source>
</evidence>
<dbReference type="KEGG" id="shg:Sph21_4852"/>
<dbReference type="GO" id="GO:0017000">
    <property type="term" value="P:antibiotic biosynthetic process"/>
    <property type="evidence" value="ECO:0007669"/>
    <property type="project" value="UniProtKB-ARBA"/>
</dbReference>
<keyword evidence="2" id="KW-0808">Transferase</keyword>
<proteinExistence type="predicted"/>
<dbReference type="STRING" id="743722.Sph21_4852"/>
<dbReference type="SUPFAM" id="SSF53756">
    <property type="entry name" value="UDP-Glycosyltransferase/glycogen phosphorylase"/>
    <property type="match status" value="1"/>
</dbReference>
<dbReference type="PATRIC" id="fig|743722.3.peg.5149"/>
<dbReference type="EMBL" id="CP002584">
    <property type="protein sequence ID" value="ADZ81359.1"/>
    <property type="molecule type" value="Genomic_DNA"/>
</dbReference>
<reference evidence="2" key="1">
    <citation type="submission" date="2011-03" db="EMBL/GenBank/DDBJ databases">
        <title>Complete sequence of Sphingobacterium sp. 21.</title>
        <authorList>
            <consortium name="US DOE Joint Genome Institute"/>
            <person name="Lucas S."/>
            <person name="Copeland A."/>
            <person name="Lapidus A."/>
            <person name="Cheng J.-F."/>
            <person name="Goodwin L."/>
            <person name="Pitluck S."/>
            <person name="Davenport K."/>
            <person name="Detter J.C."/>
            <person name="Han C."/>
            <person name="Tapia R."/>
            <person name="Land M."/>
            <person name="Hauser L."/>
            <person name="Kyrpides N."/>
            <person name="Ivanova N."/>
            <person name="Ovchinnikova G."/>
            <person name="Pagani I."/>
            <person name="Siebers A.K."/>
            <person name="Allgaier M."/>
            <person name="Thelen M.P."/>
            <person name="Hugenholtz P."/>
            <person name="Woyke T."/>
        </authorList>
    </citation>
    <scope>NUCLEOTIDE SEQUENCE</scope>
    <source>
        <strain evidence="2">21</strain>
    </source>
</reference>
<dbReference type="Pfam" id="PF06722">
    <property type="entry name" value="EryCIII-like_C"/>
    <property type="match status" value="1"/>
</dbReference>
<name>F4C6D6_SPHS2</name>
<organism evidence="2">
    <name type="scientific">Sphingobacterium sp. (strain 21)</name>
    <dbReference type="NCBI Taxonomy" id="743722"/>
    <lineage>
        <taxon>Bacteria</taxon>
        <taxon>Pseudomonadati</taxon>
        <taxon>Bacteroidota</taxon>
        <taxon>Sphingobacteriia</taxon>
        <taxon>Sphingobacteriales</taxon>
        <taxon>Sphingobacteriaceae</taxon>
        <taxon>Sphingobacterium</taxon>
    </lineage>
</organism>
<dbReference type="PANTHER" id="PTHR48050">
    <property type="entry name" value="STEROL 3-BETA-GLUCOSYLTRANSFERASE"/>
    <property type="match status" value="1"/>
</dbReference>
<accession>F4C6D6</accession>
<dbReference type="eggNOG" id="COG1819">
    <property type="taxonomic scope" value="Bacteria"/>
</dbReference>
<sequence length="432" mass="48211">MKHPLQGKRILFASVPLDGHFNPLTGLAKYLQQVDCEVRWYTSKIYSEKLKALGIPHYPFVNAEELNGQNLALKLPEIKLAPGPEKGKLYLKNLFINRAKEYYEDIRSIYSTFTFDLLIADSMFSGIPFIRYKLNVPVIAIGVVPLIEDSIDVAPAGRALPPAKDAKTHTAFAEMYRQKYTSINDLIEIYKADLYQHNITVAGSFIFDTLIKEANIYLQIGVPGFEYQRSDLGKNIRYIGALLPHSASGSRSIWHDPRLGKYDAVVLVTQGTVESDATKLLEPTLSAFAGTGTLIVVTTAGHGTEQLREKYPHENVIIEDFIPFDDIMPYTSVYVTNGGYGGTIFSIMNGIPIVAAGVHELKNEVCARIDYFGLGIDLKTETPTPDAIFNAAMSIMRNDSYKKRVIALRDEMKQYDSLALCCRYISQSLDPS</sequence>
<dbReference type="GO" id="GO:0016758">
    <property type="term" value="F:hexosyltransferase activity"/>
    <property type="evidence" value="ECO:0007669"/>
    <property type="project" value="UniProtKB-ARBA"/>
</dbReference>
<dbReference type="CDD" id="cd03784">
    <property type="entry name" value="GT1_Gtf-like"/>
    <property type="match status" value="1"/>
</dbReference>
<dbReference type="GO" id="GO:0008194">
    <property type="term" value="F:UDP-glycosyltransferase activity"/>
    <property type="evidence" value="ECO:0007669"/>
    <property type="project" value="InterPro"/>
</dbReference>
<dbReference type="HOGENOM" id="CLU_000537_4_1_10"/>
<dbReference type="PANTHER" id="PTHR48050:SF13">
    <property type="entry name" value="STEROL 3-BETA-GLUCOSYLTRANSFERASE UGT80A2"/>
    <property type="match status" value="1"/>
</dbReference>
<feature type="domain" description="Erythromycin biosynthesis protein CIII-like C-terminal" evidence="1">
    <location>
        <begin position="295"/>
        <end position="413"/>
    </location>
</feature>
<dbReference type="InterPro" id="IPR010610">
    <property type="entry name" value="EryCIII-like_C"/>
</dbReference>
<protein>
    <submittedName>
        <fullName evidence="2">Putative glycosyltransferase</fullName>
    </submittedName>
</protein>
<evidence type="ECO:0000313" key="2">
    <source>
        <dbReference type="EMBL" id="ADZ81359.1"/>
    </source>
</evidence>
<dbReference type="InterPro" id="IPR050426">
    <property type="entry name" value="Glycosyltransferase_28"/>
</dbReference>
<dbReference type="InterPro" id="IPR002213">
    <property type="entry name" value="UDP_glucos_trans"/>
</dbReference>
<dbReference type="Gene3D" id="3.40.50.2000">
    <property type="entry name" value="Glycogen Phosphorylase B"/>
    <property type="match status" value="2"/>
</dbReference>
<dbReference type="OrthoDB" id="6620093at2"/>
<gene>
    <name evidence="2" type="ordered locus">Sph21_4852</name>
</gene>
<dbReference type="AlphaFoldDB" id="F4C6D6"/>